<proteinExistence type="predicted"/>
<name>A0ABS0CG87_9NOCA</name>
<dbReference type="RefSeq" id="WP_195036206.1">
    <property type="nucleotide sequence ID" value="NZ_JADLRE010000035.1"/>
</dbReference>
<accession>A0ABS0CG87</accession>
<organism evidence="1 2">
    <name type="scientific">Nocardia abscessus</name>
    <dbReference type="NCBI Taxonomy" id="120957"/>
    <lineage>
        <taxon>Bacteria</taxon>
        <taxon>Bacillati</taxon>
        <taxon>Actinomycetota</taxon>
        <taxon>Actinomycetes</taxon>
        <taxon>Mycobacteriales</taxon>
        <taxon>Nocardiaceae</taxon>
        <taxon>Nocardia</taxon>
    </lineage>
</organism>
<evidence type="ECO:0000313" key="1">
    <source>
        <dbReference type="EMBL" id="MBF6229358.1"/>
    </source>
</evidence>
<reference evidence="1 2" key="1">
    <citation type="submission" date="2020-10" db="EMBL/GenBank/DDBJ databases">
        <title>Identification of Nocardia species via Next-generation sequencing and recognition of intraspecies genetic diversity.</title>
        <authorList>
            <person name="Li P."/>
            <person name="Li P."/>
            <person name="Lu B."/>
        </authorList>
    </citation>
    <scope>NUCLEOTIDE SEQUENCE [LARGE SCALE GENOMIC DNA]</scope>
    <source>
        <strain evidence="1 2">N-11</strain>
    </source>
</reference>
<comment type="caution">
    <text evidence="1">The sequence shown here is derived from an EMBL/GenBank/DDBJ whole genome shotgun (WGS) entry which is preliminary data.</text>
</comment>
<gene>
    <name evidence="1" type="ORF">IU470_30240</name>
</gene>
<protein>
    <submittedName>
        <fullName evidence="1">Uncharacterized protein</fullName>
    </submittedName>
</protein>
<dbReference type="EMBL" id="JADLRE010000035">
    <property type="protein sequence ID" value="MBF6229358.1"/>
    <property type="molecule type" value="Genomic_DNA"/>
</dbReference>
<evidence type="ECO:0000313" key="2">
    <source>
        <dbReference type="Proteomes" id="UP000807309"/>
    </source>
</evidence>
<sequence length="96" mass="10566">MPYWLPDWAESHLRGVTREEVDQVLTARRRWPRPSTGGPIRVTLIAARTAPGRPVVVAVREVAPFESLVVAAGELAGADLAAFEKWEAEADEPYEG</sequence>
<keyword evidence="2" id="KW-1185">Reference proteome</keyword>
<dbReference type="Proteomes" id="UP000807309">
    <property type="component" value="Unassembled WGS sequence"/>
</dbReference>